<dbReference type="AlphaFoldDB" id="A0A327WRN5"/>
<dbReference type="SMART" id="SM00644">
    <property type="entry name" value="Ami_2"/>
    <property type="match status" value="1"/>
</dbReference>
<evidence type="ECO:0000256" key="12">
    <source>
        <dbReference type="ARBA" id="ARBA00042615"/>
    </source>
</evidence>
<dbReference type="GO" id="GO:0046872">
    <property type="term" value="F:metal ion binding"/>
    <property type="evidence" value="ECO:0007669"/>
    <property type="project" value="UniProtKB-KW"/>
</dbReference>
<accession>A0A327WRN5</accession>
<evidence type="ECO:0000313" key="15">
    <source>
        <dbReference type="EMBL" id="RUO27552.1"/>
    </source>
</evidence>
<dbReference type="OrthoDB" id="9794842at2"/>
<evidence type="ECO:0000256" key="8">
    <source>
        <dbReference type="ARBA" id="ARBA00022801"/>
    </source>
</evidence>
<dbReference type="PANTHER" id="PTHR30417">
    <property type="entry name" value="N-ACETYLMURAMOYL-L-ALANINE AMIDASE AMID"/>
    <property type="match status" value="1"/>
</dbReference>
<dbReference type="NCBIfam" id="NF008758">
    <property type="entry name" value="PRK11789.1"/>
    <property type="match status" value="1"/>
</dbReference>
<comment type="subcellular location">
    <subcellularLocation>
        <location evidence="3">Cytoplasm</location>
    </subcellularLocation>
</comment>
<feature type="domain" description="N-acetylmuramoyl-L-alanine amidase" evidence="13">
    <location>
        <begin position="20"/>
        <end position="171"/>
    </location>
</feature>
<evidence type="ECO:0000259" key="13">
    <source>
        <dbReference type="SMART" id="SM00644"/>
    </source>
</evidence>
<proteinExistence type="inferred from homology"/>
<protein>
    <recommendedName>
        <fullName evidence="11">1,6-anhydro-N-acetylmuramyl-L-alanine amidase AmpD</fullName>
        <ecNumber evidence="5">3.5.1.28</ecNumber>
    </recommendedName>
    <alternativeName>
        <fullName evidence="12">N-acetylmuramoyl-L-alanine amidase</fullName>
    </alternativeName>
</protein>
<dbReference type="GO" id="GO:0009253">
    <property type="term" value="P:peptidoglycan catabolic process"/>
    <property type="evidence" value="ECO:0007669"/>
    <property type="project" value="InterPro"/>
</dbReference>
<dbReference type="CDD" id="cd06583">
    <property type="entry name" value="PGRP"/>
    <property type="match status" value="1"/>
</dbReference>
<evidence type="ECO:0000256" key="9">
    <source>
        <dbReference type="ARBA" id="ARBA00022833"/>
    </source>
</evidence>
<dbReference type="Proteomes" id="UP000249203">
    <property type="component" value="Unassembled WGS sequence"/>
</dbReference>
<dbReference type="GO" id="GO:0071555">
    <property type="term" value="P:cell wall organization"/>
    <property type="evidence" value="ECO:0007669"/>
    <property type="project" value="UniProtKB-KW"/>
</dbReference>
<organism evidence="14 16">
    <name type="scientific">Aliidiomarina maris</name>
    <dbReference type="NCBI Taxonomy" id="531312"/>
    <lineage>
        <taxon>Bacteria</taxon>
        <taxon>Pseudomonadati</taxon>
        <taxon>Pseudomonadota</taxon>
        <taxon>Gammaproteobacteria</taxon>
        <taxon>Alteromonadales</taxon>
        <taxon>Idiomarinaceae</taxon>
        <taxon>Aliidiomarina</taxon>
    </lineage>
</organism>
<dbReference type="EC" id="3.5.1.28" evidence="5"/>
<dbReference type="EMBL" id="PIPK01000002">
    <property type="protein sequence ID" value="RUO27552.1"/>
    <property type="molecule type" value="Genomic_DNA"/>
</dbReference>
<gene>
    <name evidence="14" type="ORF">B0I24_11545</name>
    <name evidence="15" type="ORF">CWE07_02675</name>
</gene>
<dbReference type="Gene3D" id="3.40.80.10">
    <property type="entry name" value="Peptidoglycan recognition protein-like"/>
    <property type="match status" value="1"/>
</dbReference>
<evidence type="ECO:0000256" key="1">
    <source>
        <dbReference type="ARBA" id="ARBA00001561"/>
    </source>
</evidence>
<evidence type="ECO:0000256" key="4">
    <source>
        <dbReference type="ARBA" id="ARBA00007553"/>
    </source>
</evidence>
<sequence>MSSSFSLTQHLLDQARFIASPHCDERPADSAIELIVIHGISLPAGQFGLHYITDLFLGQLNIDADESFKPLANLRVSAHLLIRRTGEIIQYVPFDRRAWHAGVSNWQGRSACNDFSIGIELEGTDDLPYTDAQYAQLAQVVDALRDAYPSISPQAVTGHEHIAPGRKTDPGPHFDWDRLSRACSAQPTTVAQSQLDDSAHVGTTEA</sequence>
<dbReference type="InterPro" id="IPR036505">
    <property type="entry name" value="Amidase/PGRP_sf"/>
</dbReference>
<dbReference type="InterPro" id="IPR002502">
    <property type="entry name" value="Amidase_domain"/>
</dbReference>
<reference evidence="14 16" key="2">
    <citation type="submission" date="2018-06" db="EMBL/GenBank/DDBJ databases">
        <title>Genomic Encyclopedia of Type Strains, Phase III (KMG-III): the genomes of soil and plant-associated and newly described type strains.</title>
        <authorList>
            <person name="Whitman W."/>
        </authorList>
    </citation>
    <scope>NUCLEOTIDE SEQUENCE [LARGE SCALE GENOMIC DNA]</scope>
    <source>
        <strain evidence="14 16">CGMCC 1.15366</strain>
    </source>
</reference>
<evidence type="ECO:0000313" key="14">
    <source>
        <dbReference type="EMBL" id="RAJ93942.1"/>
    </source>
</evidence>
<comment type="caution">
    <text evidence="14">The sequence shown here is derived from an EMBL/GenBank/DDBJ whole genome shotgun (WGS) entry which is preliminary data.</text>
</comment>
<dbReference type="SUPFAM" id="SSF55846">
    <property type="entry name" value="N-acetylmuramoyl-L-alanine amidase-like"/>
    <property type="match status" value="1"/>
</dbReference>
<keyword evidence="10" id="KW-0961">Cell wall biogenesis/degradation</keyword>
<name>A0A327WRN5_9GAMM</name>
<dbReference type="Pfam" id="PF01510">
    <property type="entry name" value="Amidase_2"/>
    <property type="match status" value="1"/>
</dbReference>
<evidence type="ECO:0000256" key="11">
    <source>
        <dbReference type="ARBA" id="ARBA00039257"/>
    </source>
</evidence>
<dbReference type="RefSeq" id="WP_111570261.1">
    <property type="nucleotide sequence ID" value="NZ_PIPK01000002.1"/>
</dbReference>
<keyword evidence="9" id="KW-0862">Zinc</keyword>
<evidence type="ECO:0000256" key="5">
    <source>
        <dbReference type="ARBA" id="ARBA00011901"/>
    </source>
</evidence>
<dbReference type="InterPro" id="IPR051206">
    <property type="entry name" value="NAMLAA_amidase_2"/>
</dbReference>
<dbReference type="PANTHER" id="PTHR30417:SF4">
    <property type="entry name" value="1,6-ANHYDRO-N-ACETYLMURAMYL-L-ALANINE AMIDASE AMPD"/>
    <property type="match status" value="1"/>
</dbReference>
<keyword evidence="17" id="KW-1185">Reference proteome</keyword>
<evidence type="ECO:0000256" key="7">
    <source>
        <dbReference type="ARBA" id="ARBA00022723"/>
    </source>
</evidence>
<comment type="cofactor">
    <cofactor evidence="2">
        <name>Zn(2+)</name>
        <dbReference type="ChEBI" id="CHEBI:29105"/>
    </cofactor>
</comment>
<keyword evidence="8" id="KW-0378">Hydrolase</keyword>
<evidence type="ECO:0000256" key="3">
    <source>
        <dbReference type="ARBA" id="ARBA00004496"/>
    </source>
</evidence>
<comment type="similarity">
    <text evidence="4">Belongs to the N-acetylmuramoyl-L-alanine amidase 2 family.</text>
</comment>
<dbReference type="EMBL" id="QLMD01000015">
    <property type="protein sequence ID" value="RAJ93942.1"/>
    <property type="molecule type" value="Genomic_DNA"/>
</dbReference>
<comment type="catalytic activity">
    <reaction evidence="1">
        <text>Hydrolyzes the link between N-acetylmuramoyl residues and L-amino acid residues in certain cell-wall glycopeptides.</text>
        <dbReference type="EC" id="3.5.1.28"/>
    </reaction>
</comment>
<dbReference type="Proteomes" id="UP000287865">
    <property type="component" value="Unassembled WGS sequence"/>
</dbReference>
<reference evidence="15 17" key="1">
    <citation type="journal article" date="2018" name="Front. Microbiol.">
        <title>Genome-Based Analysis Reveals the Taxonomy and Diversity of the Family Idiomarinaceae.</title>
        <authorList>
            <person name="Liu Y."/>
            <person name="Lai Q."/>
            <person name="Shao Z."/>
        </authorList>
    </citation>
    <scope>NUCLEOTIDE SEQUENCE [LARGE SCALE GENOMIC DNA]</scope>
    <source>
        <strain evidence="15 17">CF12-14</strain>
    </source>
</reference>
<evidence type="ECO:0000313" key="17">
    <source>
        <dbReference type="Proteomes" id="UP000287865"/>
    </source>
</evidence>
<dbReference type="GO" id="GO:0008745">
    <property type="term" value="F:N-acetylmuramoyl-L-alanine amidase activity"/>
    <property type="evidence" value="ECO:0007669"/>
    <property type="project" value="UniProtKB-EC"/>
</dbReference>
<keyword evidence="6" id="KW-0963">Cytoplasm</keyword>
<evidence type="ECO:0000256" key="10">
    <source>
        <dbReference type="ARBA" id="ARBA00023316"/>
    </source>
</evidence>
<evidence type="ECO:0000313" key="16">
    <source>
        <dbReference type="Proteomes" id="UP000249203"/>
    </source>
</evidence>
<evidence type="ECO:0000256" key="6">
    <source>
        <dbReference type="ARBA" id="ARBA00022490"/>
    </source>
</evidence>
<evidence type="ECO:0000256" key="2">
    <source>
        <dbReference type="ARBA" id="ARBA00001947"/>
    </source>
</evidence>
<dbReference type="GO" id="GO:0009254">
    <property type="term" value="P:peptidoglycan turnover"/>
    <property type="evidence" value="ECO:0007669"/>
    <property type="project" value="TreeGrafter"/>
</dbReference>
<keyword evidence="7" id="KW-0479">Metal-binding</keyword>
<dbReference type="GO" id="GO:0005737">
    <property type="term" value="C:cytoplasm"/>
    <property type="evidence" value="ECO:0007669"/>
    <property type="project" value="UniProtKB-SubCell"/>
</dbReference>